<evidence type="ECO:0000313" key="9">
    <source>
        <dbReference type="EMBL" id="WOF22960.1"/>
    </source>
</evidence>
<keyword evidence="3" id="KW-0813">Transport</keyword>
<dbReference type="PANTHER" id="PTHR30472:SF1">
    <property type="entry name" value="FE(3+) DICITRATE TRANSPORT SYSTEM PERMEASE PROTEIN FECC-RELATED"/>
    <property type="match status" value="1"/>
</dbReference>
<dbReference type="GO" id="GO:0005886">
    <property type="term" value="C:plasma membrane"/>
    <property type="evidence" value="ECO:0007669"/>
    <property type="project" value="UniProtKB-SubCell"/>
</dbReference>
<dbReference type="Gene3D" id="1.10.3470.10">
    <property type="entry name" value="ABC transporter involved in vitamin B12 uptake, BtuC"/>
    <property type="match status" value="1"/>
</dbReference>
<evidence type="ECO:0000256" key="7">
    <source>
        <dbReference type="ARBA" id="ARBA00023136"/>
    </source>
</evidence>
<dbReference type="RefSeq" id="WP_317139431.1">
    <property type="nucleotide sequence ID" value="NZ_CP118157.1"/>
</dbReference>
<feature type="transmembrane region" description="Helical" evidence="8">
    <location>
        <begin position="326"/>
        <end position="344"/>
    </location>
</feature>
<dbReference type="GO" id="GO:0022857">
    <property type="term" value="F:transmembrane transporter activity"/>
    <property type="evidence" value="ECO:0007669"/>
    <property type="project" value="InterPro"/>
</dbReference>
<feature type="transmembrane region" description="Helical" evidence="8">
    <location>
        <begin position="136"/>
        <end position="156"/>
    </location>
</feature>
<feature type="transmembrane region" description="Helical" evidence="8">
    <location>
        <begin position="211"/>
        <end position="231"/>
    </location>
</feature>
<dbReference type="GO" id="GO:0033214">
    <property type="term" value="P:siderophore-iron import into cell"/>
    <property type="evidence" value="ECO:0007669"/>
    <property type="project" value="TreeGrafter"/>
</dbReference>
<sequence>MPETIARADPAQESEPAVRRRGLRLLALVLAAIGAIVVFSVLSVLIGSRAIEPRVVWEALTAFDATHDAHLTIRLLRLPRTALVLLVGAALGVAGALMQAMTRNPLAEPGLLGVNAGASAAVATGVLVTGLARVEVYLWFAFAGAAVAAVAVYALGGALQHASNPVRLVLAGAALSVVLGSYTSAILVNFPHVFDSFRFWDTGSFQGRDGTVLPSVSVAIAVGLLLAVAIAPDLNALAMGAELGRTLGASPRRTWLLAGIAVVLLAGAATAAAGPIGFIGLTAPIVGRALVGPDHRRLIPFCALVAAVLLLAADILGRAVAVPSELQASIVSAAIGAPVFIWLVRRRRVPTL</sequence>
<keyword evidence="4" id="KW-1003">Cell membrane</keyword>
<evidence type="ECO:0000256" key="3">
    <source>
        <dbReference type="ARBA" id="ARBA00022448"/>
    </source>
</evidence>
<keyword evidence="6 8" id="KW-1133">Transmembrane helix</keyword>
<evidence type="ECO:0000256" key="1">
    <source>
        <dbReference type="ARBA" id="ARBA00004651"/>
    </source>
</evidence>
<dbReference type="EMBL" id="CP118157">
    <property type="protein sequence ID" value="WOF22960.1"/>
    <property type="molecule type" value="Genomic_DNA"/>
</dbReference>
<dbReference type="PANTHER" id="PTHR30472">
    <property type="entry name" value="FERRIC ENTEROBACTIN TRANSPORT SYSTEM PERMEASE PROTEIN"/>
    <property type="match status" value="1"/>
</dbReference>
<feature type="transmembrane region" description="Helical" evidence="8">
    <location>
        <begin position="81"/>
        <end position="98"/>
    </location>
</feature>
<reference evidence="9 10" key="1">
    <citation type="submission" date="2023-02" db="EMBL/GenBank/DDBJ databases">
        <title>Microbacterium betulae sp. nov., isolated from birch wood.</title>
        <authorList>
            <person name="Pasciak M."/>
            <person name="Pawlik K.J."/>
            <person name="Martynowski D."/>
            <person name="Laczmanski L."/>
            <person name="Ciekot J."/>
            <person name="Szponar B."/>
            <person name="Wojcik-Fatla A."/>
            <person name="Mackiewicz B."/>
            <person name="Farian E."/>
            <person name="Cholewa G."/>
            <person name="Cholewa A."/>
            <person name="Dutkiewicz J."/>
        </authorList>
    </citation>
    <scope>NUCLEOTIDE SEQUENCE [LARGE SCALE GENOMIC DNA]</scope>
    <source>
        <strain evidence="9 10">AB</strain>
    </source>
</reference>
<keyword evidence="10" id="KW-1185">Reference proteome</keyword>
<feature type="transmembrane region" description="Helical" evidence="8">
    <location>
        <begin position="25"/>
        <end position="46"/>
    </location>
</feature>
<dbReference type="CDD" id="cd06550">
    <property type="entry name" value="TM_ABC_iron-siderophores_like"/>
    <property type="match status" value="1"/>
</dbReference>
<feature type="transmembrane region" description="Helical" evidence="8">
    <location>
        <begin position="110"/>
        <end position="129"/>
    </location>
</feature>
<protein>
    <submittedName>
        <fullName evidence="9">Iron chelate uptake ABC transporter family permease subunit</fullName>
    </submittedName>
</protein>
<feature type="transmembrane region" description="Helical" evidence="8">
    <location>
        <begin position="298"/>
        <end position="320"/>
    </location>
</feature>
<comment type="similarity">
    <text evidence="2">Belongs to the binding-protein-dependent transport system permease family. FecCD subfamily.</text>
</comment>
<dbReference type="FunFam" id="1.10.3470.10:FF:000001">
    <property type="entry name" value="Vitamin B12 ABC transporter permease BtuC"/>
    <property type="match status" value="1"/>
</dbReference>
<dbReference type="AlphaFoldDB" id="A0AA97FH88"/>
<evidence type="ECO:0000256" key="8">
    <source>
        <dbReference type="SAM" id="Phobius"/>
    </source>
</evidence>
<evidence type="ECO:0000256" key="5">
    <source>
        <dbReference type="ARBA" id="ARBA00022692"/>
    </source>
</evidence>
<dbReference type="SUPFAM" id="SSF81345">
    <property type="entry name" value="ABC transporter involved in vitamin B12 uptake, BtuC"/>
    <property type="match status" value="1"/>
</dbReference>
<accession>A0AA97FH88</accession>
<comment type="subcellular location">
    <subcellularLocation>
        <location evidence="1">Cell membrane</location>
        <topology evidence="1">Multi-pass membrane protein</topology>
    </subcellularLocation>
</comment>
<dbReference type="Proteomes" id="UP001305498">
    <property type="component" value="Chromosome"/>
</dbReference>
<dbReference type="KEGG" id="mbet:N8K70_16435"/>
<evidence type="ECO:0000256" key="2">
    <source>
        <dbReference type="ARBA" id="ARBA00007935"/>
    </source>
</evidence>
<feature type="transmembrane region" description="Helical" evidence="8">
    <location>
        <begin position="168"/>
        <end position="190"/>
    </location>
</feature>
<evidence type="ECO:0000256" key="4">
    <source>
        <dbReference type="ARBA" id="ARBA00022475"/>
    </source>
</evidence>
<keyword evidence="5 8" id="KW-0812">Transmembrane</keyword>
<dbReference type="InterPro" id="IPR000522">
    <property type="entry name" value="ABC_transptr_permease_BtuC"/>
</dbReference>
<dbReference type="InterPro" id="IPR037294">
    <property type="entry name" value="ABC_BtuC-like"/>
</dbReference>
<gene>
    <name evidence="9" type="ORF">N8K70_16435</name>
</gene>
<proteinExistence type="inferred from homology"/>
<feature type="transmembrane region" description="Helical" evidence="8">
    <location>
        <begin position="255"/>
        <end position="286"/>
    </location>
</feature>
<evidence type="ECO:0000313" key="10">
    <source>
        <dbReference type="Proteomes" id="UP001305498"/>
    </source>
</evidence>
<keyword evidence="7 8" id="KW-0472">Membrane</keyword>
<organism evidence="9 10">
    <name type="scientific">Microbacterium betulae</name>
    <dbReference type="NCBI Taxonomy" id="2981139"/>
    <lineage>
        <taxon>Bacteria</taxon>
        <taxon>Bacillati</taxon>
        <taxon>Actinomycetota</taxon>
        <taxon>Actinomycetes</taxon>
        <taxon>Micrococcales</taxon>
        <taxon>Microbacteriaceae</taxon>
        <taxon>Microbacterium</taxon>
    </lineage>
</organism>
<dbReference type="Pfam" id="PF01032">
    <property type="entry name" value="FecCD"/>
    <property type="match status" value="1"/>
</dbReference>
<name>A0AA97FH88_9MICO</name>
<evidence type="ECO:0000256" key="6">
    <source>
        <dbReference type="ARBA" id="ARBA00022989"/>
    </source>
</evidence>